<protein>
    <submittedName>
        <fullName evidence="1">Uncharacterized protein</fullName>
    </submittedName>
</protein>
<comment type="caution">
    <text evidence="1">The sequence shown here is derived from an EMBL/GenBank/DDBJ whole genome shotgun (WGS) entry which is preliminary data.</text>
</comment>
<reference evidence="1 2" key="1">
    <citation type="submission" date="2018-11" db="EMBL/GenBank/DDBJ databases">
        <title>Genome assembly of Steccherinum ochraceum LE-BIN_3174, the white-rot fungus of the Steccherinaceae family (The Residual Polyporoid clade, Polyporales, Basidiomycota).</title>
        <authorList>
            <person name="Fedorova T.V."/>
            <person name="Glazunova O.A."/>
            <person name="Landesman E.O."/>
            <person name="Moiseenko K.V."/>
            <person name="Psurtseva N.V."/>
            <person name="Savinova O.S."/>
            <person name="Shakhova N.V."/>
            <person name="Tyazhelova T.V."/>
            <person name="Vasina D.V."/>
        </authorList>
    </citation>
    <scope>NUCLEOTIDE SEQUENCE [LARGE SCALE GENOMIC DNA]</scope>
    <source>
        <strain evidence="1 2">LE-BIN_3174</strain>
    </source>
</reference>
<evidence type="ECO:0000313" key="1">
    <source>
        <dbReference type="EMBL" id="TCD60388.1"/>
    </source>
</evidence>
<gene>
    <name evidence="1" type="ORF">EIP91_010241</name>
</gene>
<accession>A0A4R0RA04</accession>
<dbReference type="Proteomes" id="UP000292702">
    <property type="component" value="Unassembled WGS sequence"/>
</dbReference>
<evidence type="ECO:0000313" key="2">
    <source>
        <dbReference type="Proteomes" id="UP000292702"/>
    </source>
</evidence>
<dbReference type="AlphaFoldDB" id="A0A4R0RA04"/>
<dbReference type="EMBL" id="RWJN01000605">
    <property type="protein sequence ID" value="TCD60388.1"/>
    <property type="molecule type" value="Genomic_DNA"/>
</dbReference>
<name>A0A4R0RA04_9APHY</name>
<proteinExistence type="predicted"/>
<organism evidence="1 2">
    <name type="scientific">Steccherinum ochraceum</name>
    <dbReference type="NCBI Taxonomy" id="92696"/>
    <lineage>
        <taxon>Eukaryota</taxon>
        <taxon>Fungi</taxon>
        <taxon>Dikarya</taxon>
        <taxon>Basidiomycota</taxon>
        <taxon>Agaricomycotina</taxon>
        <taxon>Agaricomycetes</taxon>
        <taxon>Polyporales</taxon>
        <taxon>Steccherinaceae</taxon>
        <taxon>Steccherinum</taxon>
    </lineage>
</organism>
<sequence>MASRDSTLAMNNILQTINRHRLHVLFLEYSLLVAAPVDLSPVPFTSLSELHISGRLNSLSFQKAHIVPSLRKLSITTHTLPPDLEDGLHRVFPGLTDLRLKTYPYIEQVLPDGGSPLLRFVHSYCRLAKPLKDVLDGIAASWWSIPADLNITPPPPIQDTGTRDDSPSTALPSLRHLTISFAPLYFDGGRGNVLLLYREGVQHCQHIAMQRSPSSPLVPFEASDVITVRFDDRKLVIMPAPGIRSGEDAETDMAEAFTRAKEEWAKRCTV</sequence>
<keyword evidence="2" id="KW-1185">Reference proteome</keyword>